<dbReference type="PATRIC" id="fig|1246995.3.peg.6827"/>
<name>U5W786_9ACTN</name>
<evidence type="ECO:0000313" key="2">
    <source>
        <dbReference type="Proteomes" id="UP000017746"/>
    </source>
</evidence>
<organism evidence="1 2">
    <name type="scientific">Actinoplanes friuliensis DSM 7358</name>
    <dbReference type="NCBI Taxonomy" id="1246995"/>
    <lineage>
        <taxon>Bacteria</taxon>
        <taxon>Bacillati</taxon>
        <taxon>Actinomycetota</taxon>
        <taxon>Actinomycetes</taxon>
        <taxon>Micromonosporales</taxon>
        <taxon>Micromonosporaceae</taxon>
        <taxon>Actinoplanes</taxon>
    </lineage>
</organism>
<dbReference type="STRING" id="1246995.AFR_33730"/>
<sequence>MTSAVIAALTSSFLAWQAIRVNQNMNHMPVVLEVLKPHRTPDFVRKETLLWKELSDHPAELGFFGLPEPIMSHAIEVGTYYQVLSYTSLYGIADGEFIAVQTHYRLLRTWEALREHVEGERVLRGGHNTFLNSYEEFAGLVATMDIDAATRRLVRRSGKLRLR</sequence>
<dbReference type="KEGG" id="afs:AFR_33730"/>
<dbReference type="HOGENOM" id="CLU_123724_0_0_11"/>
<evidence type="ECO:0000313" key="1">
    <source>
        <dbReference type="EMBL" id="AGZ45004.1"/>
    </source>
</evidence>
<gene>
    <name evidence="1" type="ORF">AFR_33730</name>
</gene>
<protein>
    <submittedName>
        <fullName evidence="1">Uncharacterized protein</fullName>
    </submittedName>
</protein>
<proteinExistence type="predicted"/>
<keyword evidence="2" id="KW-1185">Reference proteome</keyword>
<reference evidence="1 2" key="1">
    <citation type="journal article" date="2014" name="J. Biotechnol.">
        <title>Complete genome sequence of the actinobacterium Actinoplanes friuliensis HAG 010964, producer of the lipopeptide antibiotic friulimycin.</title>
        <authorList>
            <person name="Ruckert C."/>
            <person name="Szczepanowski R."/>
            <person name="Albersmeier A."/>
            <person name="Goesmann A."/>
            <person name="Fischer N."/>
            <person name="Steinkamper A."/>
            <person name="Puhler A."/>
            <person name="Biener R."/>
            <person name="Schwartz D."/>
            <person name="Kalinowski J."/>
        </authorList>
    </citation>
    <scope>NUCLEOTIDE SEQUENCE [LARGE SCALE GENOMIC DNA]</scope>
    <source>
        <strain evidence="1 2">DSM 7358</strain>
    </source>
</reference>
<accession>U5W786</accession>
<dbReference type="Proteomes" id="UP000017746">
    <property type="component" value="Chromosome"/>
</dbReference>
<dbReference type="EMBL" id="CP006272">
    <property type="protein sequence ID" value="AGZ45004.1"/>
    <property type="molecule type" value="Genomic_DNA"/>
</dbReference>
<dbReference type="AlphaFoldDB" id="U5W786"/>